<evidence type="ECO:0000256" key="4">
    <source>
        <dbReference type="SAM" id="Coils"/>
    </source>
</evidence>
<keyword evidence="1" id="KW-0677">Repeat</keyword>
<gene>
    <name evidence="7" type="ORF">EVOR1521_LOCUS28791</name>
</gene>
<dbReference type="InterPro" id="IPR051876">
    <property type="entry name" value="ODA-DC/CCD"/>
</dbReference>
<protein>
    <recommendedName>
        <fullName evidence="6">EF-hand domain-containing protein</fullName>
    </recommendedName>
</protein>
<dbReference type="InterPro" id="IPR002048">
    <property type="entry name" value="EF_hand_dom"/>
</dbReference>
<feature type="region of interest" description="Disordered" evidence="5">
    <location>
        <begin position="195"/>
        <end position="221"/>
    </location>
</feature>
<feature type="domain" description="EF-hand" evidence="6">
    <location>
        <begin position="627"/>
        <end position="657"/>
    </location>
</feature>
<dbReference type="PANTHER" id="PTHR21694">
    <property type="entry name" value="COILED-COIL DOMAIN-CONTAINING PROTEIN 63"/>
    <property type="match status" value="1"/>
</dbReference>
<proteinExistence type="predicted"/>
<dbReference type="AlphaFoldDB" id="A0AA36NJV4"/>
<dbReference type="SMART" id="SM00054">
    <property type="entry name" value="EFh"/>
    <property type="match status" value="2"/>
</dbReference>
<evidence type="ECO:0000256" key="2">
    <source>
        <dbReference type="ARBA" id="ARBA00022837"/>
    </source>
</evidence>
<dbReference type="FunFam" id="1.10.238.10:FF:000003">
    <property type="entry name" value="Calmodulin A"/>
    <property type="match status" value="1"/>
</dbReference>
<comment type="caution">
    <text evidence="7">The sequence shown here is derived from an EMBL/GenBank/DDBJ whole genome shotgun (WGS) entry which is preliminary data.</text>
</comment>
<evidence type="ECO:0000256" key="5">
    <source>
        <dbReference type="SAM" id="MobiDB-lite"/>
    </source>
</evidence>
<dbReference type="Pfam" id="PF21773">
    <property type="entry name" value="ODAD1_CC"/>
    <property type="match status" value="1"/>
</dbReference>
<evidence type="ECO:0000256" key="3">
    <source>
        <dbReference type="ARBA" id="ARBA00023054"/>
    </source>
</evidence>
<dbReference type="PANTHER" id="PTHR21694:SF18">
    <property type="entry name" value="COILED-COIL DOMAIN-CONTAINING PROTEIN 63"/>
    <property type="match status" value="1"/>
</dbReference>
<dbReference type="CDD" id="cd00051">
    <property type="entry name" value="EFh"/>
    <property type="match status" value="1"/>
</dbReference>
<dbReference type="Gene3D" id="1.10.238.10">
    <property type="entry name" value="EF-hand"/>
    <property type="match status" value="1"/>
</dbReference>
<feature type="compositionally biased region" description="Acidic residues" evidence="5">
    <location>
        <begin position="572"/>
        <end position="593"/>
    </location>
</feature>
<dbReference type="SUPFAM" id="SSF47473">
    <property type="entry name" value="EF-hand"/>
    <property type="match status" value="1"/>
</dbReference>
<dbReference type="Pfam" id="PF13499">
    <property type="entry name" value="EF-hand_7"/>
    <property type="match status" value="1"/>
</dbReference>
<reference evidence="7" key="1">
    <citation type="submission" date="2023-08" db="EMBL/GenBank/DDBJ databases">
        <authorList>
            <person name="Chen Y."/>
            <person name="Shah S."/>
            <person name="Dougan E. K."/>
            <person name="Thang M."/>
            <person name="Chan C."/>
        </authorList>
    </citation>
    <scope>NUCLEOTIDE SEQUENCE</scope>
</reference>
<dbReference type="InterPro" id="IPR049258">
    <property type="entry name" value="ODAD1_CC"/>
</dbReference>
<dbReference type="PROSITE" id="PS50222">
    <property type="entry name" value="EF_HAND_2"/>
    <property type="match status" value="2"/>
</dbReference>
<organism evidence="7 8">
    <name type="scientific">Effrenium voratum</name>
    <dbReference type="NCBI Taxonomy" id="2562239"/>
    <lineage>
        <taxon>Eukaryota</taxon>
        <taxon>Sar</taxon>
        <taxon>Alveolata</taxon>
        <taxon>Dinophyceae</taxon>
        <taxon>Suessiales</taxon>
        <taxon>Symbiodiniaceae</taxon>
        <taxon>Effrenium</taxon>
    </lineage>
</organism>
<feature type="coiled-coil region" evidence="4">
    <location>
        <begin position="297"/>
        <end position="339"/>
    </location>
</feature>
<dbReference type="GO" id="GO:0005509">
    <property type="term" value="F:calcium ion binding"/>
    <property type="evidence" value="ECO:0007669"/>
    <property type="project" value="InterPro"/>
</dbReference>
<evidence type="ECO:0000259" key="6">
    <source>
        <dbReference type="PROSITE" id="PS50222"/>
    </source>
</evidence>
<accession>A0AA36NJV4</accession>
<feature type="compositionally biased region" description="Low complexity" evidence="5">
    <location>
        <begin position="524"/>
        <end position="538"/>
    </location>
</feature>
<dbReference type="InterPro" id="IPR011992">
    <property type="entry name" value="EF-hand-dom_pair"/>
</dbReference>
<dbReference type="EMBL" id="CAUJNA010003652">
    <property type="protein sequence ID" value="CAJ1406971.1"/>
    <property type="molecule type" value="Genomic_DNA"/>
</dbReference>
<evidence type="ECO:0000256" key="1">
    <source>
        <dbReference type="ARBA" id="ARBA00022737"/>
    </source>
</evidence>
<keyword evidence="3 4" id="KW-0175">Coiled coil</keyword>
<evidence type="ECO:0000313" key="8">
    <source>
        <dbReference type="Proteomes" id="UP001178507"/>
    </source>
</evidence>
<evidence type="ECO:0000313" key="7">
    <source>
        <dbReference type="EMBL" id="CAJ1406971.1"/>
    </source>
</evidence>
<sequence length="691" mass="79462">MALQRQDSHDADATQRIAQRALPAHQAYLQDHLQRMHNEIESTTRKLELEKRRLNKLDEDATRMRAECQEKTLKVQKEGQGIQVKKLEHQMAQSTSKLNFLNHENADCRSRIDAVRRERLQLIQVFKKLQQDIKDNMSTVSQIHRESDAARREQEERQHKMAALKKQVEEERKAFKRKVQELQVKYKEREREELTQRVQMVKESDKNDLDGKGSKTRSLKADEEEHFNSTLVMRRILKLAFLNAIQRRHIRQHQKNIEVFEQAFATIKSTTGISDIEEIVKIFVALEQRNFSLLTYVNALNREIETLDKQNRQLKEQLANQQEIEAESEKKRIAALTDLKAQIESTGASTEDNKLQASQQCEIIDRCRPVIHSILKTVERENRGFGGQPAPEFGSTGENLFGWLTYIEKTLTQWKDFLPDAKDARHFKTPSKNYKYTVGNQVLALQPKKPNTQPVSLVKPSELPSAANAFLEQGPNQRAALAGREEDSSDDEEDLMTHPWSRQELRDKANASVAKRRRHRRTDGTTAQGQQSGQGAEQARPEDAAPTSATGTGEAAPGELNYEEIVEKTKDPDEESAGSDDSELDDDIGPTDEEINEIFLKRYKMSKEELQGMADKMGIQLNNLCYLKQEFDAYDEDRSGYIDVKELKGLLEKLGEELSEEELDQAFRELDSDGSGEIEFFEFVEWFTSED</sequence>
<dbReference type="Proteomes" id="UP001178507">
    <property type="component" value="Unassembled WGS sequence"/>
</dbReference>
<keyword evidence="8" id="KW-1185">Reference proteome</keyword>
<keyword evidence="2" id="KW-0106">Calcium</keyword>
<feature type="domain" description="EF-hand" evidence="6">
    <location>
        <begin position="658"/>
        <end position="691"/>
    </location>
</feature>
<dbReference type="PROSITE" id="PS00018">
    <property type="entry name" value="EF_HAND_1"/>
    <property type="match status" value="2"/>
</dbReference>
<feature type="region of interest" description="Disordered" evidence="5">
    <location>
        <begin position="477"/>
        <end position="593"/>
    </location>
</feature>
<name>A0AA36NJV4_9DINO</name>
<dbReference type="InterPro" id="IPR018247">
    <property type="entry name" value="EF_Hand_1_Ca_BS"/>
</dbReference>